<comment type="caution">
    <text evidence="8">The sequence shown here is derived from an EMBL/GenBank/DDBJ whole genome shotgun (WGS) entry which is preliminary data.</text>
</comment>
<gene>
    <name evidence="8" type="ORF">FAZ69_04275</name>
</gene>
<organism evidence="8 9">
    <name type="scientific">Trinickia terrae</name>
    <dbReference type="NCBI Taxonomy" id="2571161"/>
    <lineage>
        <taxon>Bacteria</taxon>
        <taxon>Pseudomonadati</taxon>
        <taxon>Pseudomonadota</taxon>
        <taxon>Betaproteobacteria</taxon>
        <taxon>Burkholderiales</taxon>
        <taxon>Burkholderiaceae</taxon>
        <taxon>Trinickia</taxon>
    </lineage>
</organism>
<dbReference type="EMBL" id="SWJE01000002">
    <property type="protein sequence ID" value="TKC91667.1"/>
    <property type="molecule type" value="Genomic_DNA"/>
</dbReference>
<evidence type="ECO:0000256" key="2">
    <source>
        <dbReference type="ARBA" id="ARBA00023002"/>
    </source>
</evidence>
<dbReference type="InterPro" id="IPR016160">
    <property type="entry name" value="Ald_DH_CS_CYS"/>
</dbReference>
<dbReference type="RefSeq" id="WP_136892703.1">
    <property type="nucleotide sequence ID" value="NZ_SWJE01000002.1"/>
</dbReference>
<dbReference type="EC" id="1.2.1.3" evidence="3"/>
<evidence type="ECO:0000256" key="4">
    <source>
        <dbReference type="ARBA" id="ARBA00049194"/>
    </source>
</evidence>
<dbReference type="InterPro" id="IPR029510">
    <property type="entry name" value="Ald_DH_CS_GLU"/>
</dbReference>
<dbReference type="PANTHER" id="PTHR42804">
    <property type="entry name" value="ALDEHYDE DEHYDROGENASE"/>
    <property type="match status" value="1"/>
</dbReference>
<comment type="catalytic activity">
    <reaction evidence="4">
        <text>an aldehyde + NAD(+) + H2O = a carboxylate + NADH + 2 H(+)</text>
        <dbReference type="Rhea" id="RHEA:16185"/>
        <dbReference type="ChEBI" id="CHEBI:15377"/>
        <dbReference type="ChEBI" id="CHEBI:15378"/>
        <dbReference type="ChEBI" id="CHEBI:17478"/>
        <dbReference type="ChEBI" id="CHEBI:29067"/>
        <dbReference type="ChEBI" id="CHEBI:57540"/>
        <dbReference type="ChEBI" id="CHEBI:57945"/>
        <dbReference type="EC" id="1.2.1.3"/>
    </reaction>
</comment>
<dbReference type="InterPro" id="IPR016162">
    <property type="entry name" value="Ald_DH_N"/>
</dbReference>
<dbReference type="Gene3D" id="3.40.309.10">
    <property type="entry name" value="Aldehyde Dehydrogenase, Chain A, domain 2"/>
    <property type="match status" value="1"/>
</dbReference>
<comment type="similarity">
    <text evidence="1 6">Belongs to the aldehyde dehydrogenase family.</text>
</comment>
<dbReference type="OrthoDB" id="6187633at2"/>
<dbReference type="FunFam" id="3.40.605.10:FF:000007">
    <property type="entry name" value="NAD/NADP-dependent betaine aldehyde dehydrogenase"/>
    <property type="match status" value="1"/>
</dbReference>
<protein>
    <recommendedName>
        <fullName evidence="3">aldehyde dehydrogenase (NAD(+))</fullName>
        <ecNumber evidence="3">1.2.1.3</ecNumber>
    </recommendedName>
</protein>
<dbReference type="SUPFAM" id="SSF53720">
    <property type="entry name" value="ALDH-like"/>
    <property type="match status" value="1"/>
</dbReference>
<dbReference type="PROSITE" id="PS00070">
    <property type="entry name" value="ALDEHYDE_DEHYDR_CYS"/>
    <property type="match status" value="1"/>
</dbReference>
<evidence type="ECO:0000256" key="6">
    <source>
        <dbReference type="RuleBase" id="RU003345"/>
    </source>
</evidence>
<evidence type="ECO:0000256" key="1">
    <source>
        <dbReference type="ARBA" id="ARBA00009986"/>
    </source>
</evidence>
<dbReference type="Gene3D" id="3.40.605.10">
    <property type="entry name" value="Aldehyde Dehydrogenase, Chain A, domain 1"/>
    <property type="match status" value="1"/>
</dbReference>
<reference evidence="8 9" key="1">
    <citation type="submission" date="2019-04" db="EMBL/GenBank/DDBJ databases">
        <title>Trinickia sp. 7GSK02, isolated from subtropical forest soil.</title>
        <authorList>
            <person name="Gao Z.-H."/>
            <person name="Qiu L.-H."/>
        </authorList>
    </citation>
    <scope>NUCLEOTIDE SEQUENCE [LARGE SCALE GENOMIC DNA]</scope>
    <source>
        <strain evidence="8 9">7GSK02</strain>
    </source>
</reference>
<sequence length="481" mass="52013">MQRIEHIYINGEFVMPHGQEWFDLHNPSTEEVIGQVRLGDECDAQRAIAAAKAAFPAWSRTTRAERVAALKRMHRAIAAREDELMEAIVREYGAPSERGRWMATYPADVIVQAIDVLEAFEFEEQAGIARVILTPVGVAGLITPWNSNAGFICNKLATALAAGCTAVIKPSEMSAMQTQIVAQALHEADLPHGVFNIVNGRGDVVGEEIARHPDVAKISFTGSSAVGQHLVSTGAATMKRVTLELGGKSPTVVLDDADFASIMPLVLQAGFANSGQACIAGTRILVPRRRLAEFEQVAKEAVSLIKSGDPRDAGTAIGPMVSAKQWERVQSYIRLGIQEGARLLAGGEGRPDGLHAGWFVKPTIFTDATNQMRIAREEIFGPVLTLIAYEDDADAIAIANDTRYGLSAVVLGQDLERCGQVARQIDSGRVLVNTLAHEPRAPFGGFKHSGLGREMGKWGMSAYLEPKTLLMEPGQPGRRRH</sequence>
<keyword evidence="9" id="KW-1185">Reference proteome</keyword>
<feature type="domain" description="Aldehyde dehydrogenase" evidence="7">
    <location>
        <begin position="15"/>
        <end position="468"/>
    </location>
</feature>
<dbReference type="PANTHER" id="PTHR42804:SF1">
    <property type="entry name" value="ALDEHYDE DEHYDROGENASE-RELATED"/>
    <property type="match status" value="1"/>
</dbReference>
<accession>A0A4U1IDM1</accession>
<evidence type="ECO:0000313" key="8">
    <source>
        <dbReference type="EMBL" id="TKC91667.1"/>
    </source>
</evidence>
<evidence type="ECO:0000313" key="9">
    <source>
        <dbReference type="Proteomes" id="UP000305539"/>
    </source>
</evidence>
<evidence type="ECO:0000256" key="5">
    <source>
        <dbReference type="PROSITE-ProRule" id="PRU10007"/>
    </source>
</evidence>
<evidence type="ECO:0000256" key="3">
    <source>
        <dbReference type="ARBA" id="ARBA00024226"/>
    </source>
</evidence>
<proteinExistence type="inferred from homology"/>
<dbReference type="GO" id="GO:0004029">
    <property type="term" value="F:aldehyde dehydrogenase (NAD+) activity"/>
    <property type="evidence" value="ECO:0007669"/>
    <property type="project" value="UniProtKB-EC"/>
</dbReference>
<feature type="active site" evidence="5">
    <location>
        <position position="244"/>
    </location>
</feature>
<dbReference type="InterPro" id="IPR016163">
    <property type="entry name" value="Ald_DH_C"/>
</dbReference>
<dbReference type="AlphaFoldDB" id="A0A4U1IDM1"/>
<evidence type="ECO:0000259" key="7">
    <source>
        <dbReference type="Pfam" id="PF00171"/>
    </source>
</evidence>
<dbReference type="CDD" id="cd07138">
    <property type="entry name" value="ALDH_CddD_SSP0762"/>
    <property type="match status" value="1"/>
</dbReference>
<dbReference type="PROSITE" id="PS00687">
    <property type="entry name" value="ALDEHYDE_DEHYDR_GLU"/>
    <property type="match status" value="1"/>
</dbReference>
<dbReference type="FunFam" id="3.40.309.10:FF:000012">
    <property type="entry name" value="Betaine aldehyde dehydrogenase"/>
    <property type="match status" value="1"/>
</dbReference>
<dbReference type="InterPro" id="IPR016161">
    <property type="entry name" value="Ald_DH/histidinol_DH"/>
</dbReference>
<name>A0A4U1IDM1_9BURK</name>
<dbReference type="Proteomes" id="UP000305539">
    <property type="component" value="Unassembled WGS sequence"/>
</dbReference>
<dbReference type="Pfam" id="PF00171">
    <property type="entry name" value="Aldedh"/>
    <property type="match status" value="1"/>
</dbReference>
<keyword evidence="2 6" id="KW-0560">Oxidoreductase</keyword>
<dbReference type="InterPro" id="IPR015590">
    <property type="entry name" value="Aldehyde_DH_dom"/>
</dbReference>